<dbReference type="GO" id="GO:0003824">
    <property type="term" value="F:catalytic activity"/>
    <property type="evidence" value="ECO:0007669"/>
    <property type="project" value="InterPro"/>
</dbReference>
<dbReference type="InterPro" id="IPR005302">
    <property type="entry name" value="MoCF_Sase_C"/>
</dbReference>
<feature type="transmembrane region" description="Helical" evidence="6">
    <location>
        <begin position="51"/>
        <end position="71"/>
    </location>
</feature>
<feature type="transmembrane region" description="Helical" evidence="6">
    <location>
        <begin position="131"/>
        <end position="153"/>
    </location>
</feature>
<evidence type="ECO:0000313" key="8">
    <source>
        <dbReference type="EMBL" id="KAF5236588.1"/>
    </source>
</evidence>
<dbReference type="Proteomes" id="UP000573603">
    <property type="component" value="Unassembled WGS sequence"/>
</dbReference>
<dbReference type="GO" id="GO:0022857">
    <property type="term" value="F:transmembrane transporter activity"/>
    <property type="evidence" value="ECO:0007669"/>
    <property type="project" value="InterPro"/>
</dbReference>
<feature type="transmembrane region" description="Helical" evidence="6">
    <location>
        <begin position="199"/>
        <end position="220"/>
    </location>
</feature>
<feature type="transmembrane region" description="Helical" evidence="6">
    <location>
        <begin position="661"/>
        <end position="677"/>
    </location>
</feature>
<gene>
    <name evidence="8" type="ORF">FANTH_11199</name>
</gene>
<sequence>MAPPVVEKPVDHTLNRRPSVSNGENAEISDDAARLMAMGYQPQMRRDISTLQLIGVAFMVTASWLGVLGGFTTGVVVGGSVCLIYGLIIVGVFSTFFAITLGELASAMPTAGGQYYWVSVLAPRKLSRPSAFFTGLCNLAGGVVATAGSSVLLGNMVLACVKLYQPSFVIHAWQNWLIGLAFNWTSCSVNMSKKTVARTLSVGMFISIAVVIGLVISIPATSPKHTDATFIFTSTENVSGWKSEGMAFLVGLINANYSFGLIDTAVHLAEDVTNPEKTVPKALLLTVAISFFTAWPLAILLMYCLSDFEAIVSTPTGLPLLELFNFAFRDNKAAAVAMLALVAFCYSIAMASLHAYMSKICWAFARDNGLPMSHLWSRVHPALDVPIYALILCATLVSILSTLVMASTTAFNSLAAGVIIFPSLTYTLSAIYSLLPSNKHIKGPFNLGAIGTFSKVMTAAFCIFAIVIYSFPYFMPATASNMNYVSAILGIFCVWAVGDWFIYTYPIKSLRGVRLESIRALPTGFAYDRHFMLWDVGKKESLHVGVRSSLCLFTTSLTPEHAYESIKVQYGLSHTFDQPNRHVDPSPLMVPLVPNVKGLPQVTVTMHLSPCLAFDMGKEYNDWFSDRLGFSVKLLYIGDHRRKVLGNMGHGVSISTVQAEPWLATIPVTFFLGYFLLPQDAPSQAPLIVAILAVVSSCAVVFQQLGMLKKSKKPLITFADLAAYLVISQKSYEDVNERLPDEEEMDITKFRANIIVSGAQEAYEEDFWAELQFRGSITMKLTQNCARCSSLNVDYATGKAGTSEAGSSSDGSVILNVADKVEVTKRNSQRTITDYPKA</sequence>
<proteinExistence type="predicted"/>
<dbReference type="PANTHER" id="PTHR45649:SF7">
    <property type="entry name" value="CHOLINE TRANSPORT PROTEIN"/>
    <property type="match status" value="1"/>
</dbReference>
<evidence type="ECO:0000259" key="7">
    <source>
        <dbReference type="PROSITE" id="PS51340"/>
    </source>
</evidence>
<protein>
    <recommendedName>
        <fullName evidence="7">MOSC domain-containing protein</fullName>
    </recommendedName>
</protein>
<comment type="caution">
    <text evidence="8">The sequence shown here is derived from an EMBL/GenBank/DDBJ whole genome shotgun (WGS) entry which is preliminary data.</text>
</comment>
<comment type="subcellular location">
    <subcellularLocation>
        <location evidence="1">Membrane</location>
        <topology evidence="1">Multi-pass membrane protein</topology>
    </subcellularLocation>
</comment>
<keyword evidence="5 6" id="KW-0472">Membrane</keyword>
<dbReference type="InterPro" id="IPR002293">
    <property type="entry name" value="AA/rel_permease1"/>
</dbReference>
<evidence type="ECO:0000256" key="5">
    <source>
        <dbReference type="ARBA" id="ARBA00023136"/>
    </source>
</evidence>
<organism evidence="8 9">
    <name type="scientific">Fusarium anthophilum</name>
    <dbReference type="NCBI Taxonomy" id="48485"/>
    <lineage>
        <taxon>Eukaryota</taxon>
        <taxon>Fungi</taxon>
        <taxon>Dikarya</taxon>
        <taxon>Ascomycota</taxon>
        <taxon>Pezizomycotina</taxon>
        <taxon>Sordariomycetes</taxon>
        <taxon>Hypocreomycetidae</taxon>
        <taxon>Hypocreales</taxon>
        <taxon>Nectriaceae</taxon>
        <taxon>Fusarium</taxon>
        <taxon>Fusarium fujikuroi species complex</taxon>
    </lineage>
</organism>
<accession>A0A8H4YYQ6</accession>
<keyword evidence="3 6" id="KW-0812">Transmembrane</keyword>
<evidence type="ECO:0000256" key="4">
    <source>
        <dbReference type="ARBA" id="ARBA00022989"/>
    </source>
</evidence>
<dbReference type="Pfam" id="PF03476">
    <property type="entry name" value="MOSC_N"/>
    <property type="match status" value="1"/>
</dbReference>
<keyword evidence="2" id="KW-0813">Transport</keyword>
<reference evidence="8 9" key="1">
    <citation type="journal article" date="2020" name="BMC Genomics">
        <title>Correction to: Identification and distribution of gene clusters required for synthesis of sphingolipid metabolism inhibitors in diverse species of the filamentous fungus Fusarium.</title>
        <authorList>
            <person name="Kim H.S."/>
            <person name="Lohmar J.M."/>
            <person name="Busman M."/>
            <person name="Brown D.W."/>
            <person name="Naumann T.A."/>
            <person name="Divon H.H."/>
            <person name="Lysoe E."/>
            <person name="Uhlig S."/>
            <person name="Proctor R.H."/>
        </authorList>
    </citation>
    <scope>NUCLEOTIDE SEQUENCE [LARGE SCALE GENOMIC DNA]</scope>
    <source>
        <strain evidence="8 9">NRRL 25214</strain>
    </source>
</reference>
<dbReference type="PROSITE" id="PS51340">
    <property type="entry name" value="MOSC"/>
    <property type="match status" value="1"/>
</dbReference>
<evidence type="ECO:0000256" key="2">
    <source>
        <dbReference type="ARBA" id="ARBA00022448"/>
    </source>
</evidence>
<feature type="transmembrane region" description="Helical" evidence="6">
    <location>
        <begin position="334"/>
        <end position="356"/>
    </location>
</feature>
<dbReference type="PANTHER" id="PTHR45649">
    <property type="entry name" value="AMINO-ACID PERMEASE BAT1"/>
    <property type="match status" value="1"/>
</dbReference>
<dbReference type="InterPro" id="IPR005303">
    <property type="entry name" value="MOCOS_middle"/>
</dbReference>
<feature type="transmembrane region" description="Helical" evidence="6">
    <location>
        <begin position="484"/>
        <end position="505"/>
    </location>
</feature>
<dbReference type="Pfam" id="PF13520">
    <property type="entry name" value="AA_permease_2"/>
    <property type="match status" value="1"/>
</dbReference>
<keyword evidence="9" id="KW-1185">Reference proteome</keyword>
<name>A0A8H4YYQ6_9HYPO</name>
<dbReference type="EMBL" id="JABEVY010000326">
    <property type="protein sequence ID" value="KAF5236588.1"/>
    <property type="molecule type" value="Genomic_DNA"/>
</dbReference>
<feature type="transmembrane region" description="Helical" evidence="6">
    <location>
        <begin position="683"/>
        <end position="702"/>
    </location>
</feature>
<evidence type="ECO:0000313" key="9">
    <source>
        <dbReference type="Proteomes" id="UP000573603"/>
    </source>
</evidence>
<dbReference type="GO" id="GO:0016020">
    <property type="term" value="C:membrane"/>
    <property type="evidence" value="ECO:0007669"/>
    <property type="project" value="UniProtKB-SubCell"/>
</dbReference>
<dbReference type="SUPFAM" id="SSF141673">
    <property type="entry name" value="MOSC N-terminal domain-like"/>
    <property type="match status" value="1"/>
</dbReference>
<dbReference type="AlphaFoldDB" id="A0A8H4YYQ6"/>
<evidence type="ECO:0000256" key="3">
    <source>
        <dbReference type="ARBA" id="ARBA00022692"/>
    </source>
</evidence>
<dbReference type="GO" id="GO:0030151">
    <property type="term" value="F:molybdenum ion binding"/>
    <property type="evidence" value="ECO:0007669"/>
    <property type="project" value="InterPro"/>
</dbReference>
<feature type="transmembrane region" description="Helical" evidence="6">
    <location>
        <begin position="282"/>
        <end position="303"/>
    </location>
</feature>
<feature type="transmembrane region" description="Helical" evidence="6">
    <location>
        <begin position="77"/>
        <end position="99"/>
    </location>
</feature>
<feature type="domain" description="MOSC" evidence="7">
    <location>
        <begin position="698"/>
        <end position="838"/>
    </location>
</feature>
<evidence type="ECO:0000256" key="1">
    <source>
        <dbReference type="ARBA" id="ARBA00004141"/>
    </source>
</evidence>
<feature type="transmembrane region" description="Helical" evidence="6">
    <location>
        <begin position="447"/>
        <end position="472"/>
    </location>
</feature>
<keyword evidence="4 6" id="KW-1133">Transmembrane helix</keyword>
<feature type="transmembrane region" description="Helical" evidence="6">
    <location>
        <begin position="387"/>
        <end position="408"/>
    </location>
</feature>
<dbReference type="SUPFAM" id="SSF50800">
    <property type="entry name" value="PK beta-barrel domain-like"/>
    <property type="match status" value="1"/>
</dbReference>
<feature type="transmembrane region" description="Helical" evidence="6">
    <location>
        <begin position="414"/>
        <end position="435"/>
    </location>
</feature>
<dbReference type="Gene3D" id="1.20.1740.10">
    <property type="entry name" value="Amino acid/polyamine transporter I"/>
    <property type="match status" value="1"/>
</dbReference>
<evidence type="ECO:0000256" key="6">
    <source>
        <dbReference type="SAM" id="Phobius"/>
    </source>
</evidence>
<dbReference type="Pfam" id="PF03473">
    <property type="entry name" value="MOSC"/>
    <property type="match status" value="1"/>
</dbReference>
<dbReference type="InterPro" id="IPR011037">
    <property type="entry name" value="Pyrv_Knase-like_insert_dom_sf"/>
</dbReference>
<dbReference type="GO" id="GO:0030170">
    <property type="term" value="F:pyridoxal phosphate binding"/>
    <property type="evidence" value="ECO:0007669"/>
    <property type="project" value="InterPro"/>
</dbReference>